<evidence type="ECO:0000313" key="2">
    <source>
        <dbReference type="EMBL" id="BDS08125.1"/>
    </source>
</evidence>
<organism evidence="2">
    <name type="scientific">Oceaniferula spumae</name>
    <dbReference type="NCBI Taxonomy" id="2979115"/>
    <lineage>
        <taxon>Bacteria</taxon>
        <taxon>Pseudomonadati</taxon>
        <taxon>Verrucomicrobiota</taxon>
        <taxon>Verrucomicrobiia</taxon>
        <taxon>Verrucomicrobiales</taxon>
        <taxon>Verrucomicrobiaceae</taxon>
        <taxon>Oceaniferula</taxon>
    </lineage>
</organism>
<gene>
    <name evidence="2" type="ORF">NT6N_31650</name>
</gene>
<dbReference type="KEGG" id="osu:NT6N_31650"/>
<reference evidence="2" key="1">
    <citation type="submission" date="2024-07" db="EMBL/GenBank/DDBJ databases">
        <title>Complete genome sequence of Verrucomicrobiaceae bacterium NT6N.</title>
        <authorList>
            <person name="Huang C."/>
            <person name="Takami H."/>
            <person name="Hamasaki K."/>
        </authorList>
    </citation>
    <scope>NUCLEOTIDE SEQUENCE</scope>
    <source>
        <strain evidence="2">NT6N</strain>
    </source>
</reference>
<evidence type="ECO:0000256" key="1">
    <source>
        <dbReference type="SAM" id="MobiDB-lite"/>
    </source>
</evidence>
<protein>
    <submittedName>
        <fullName evidence="2">Uncharacterized protein</fullName>
    </submittedName>
</protein>
<name>A0AAT9FQ19_9BACT</name>
<accession>A0AAT9FQ19</accession>
<dbReference type="AlphaFoldDB" id="A0AAT9FQ19"/>
<proteinExistence type="predicted"/>
<dbReference type="EMBL" id="AP026866">
    <property type="protein sequence ID" value="BDS08125.1"/>
    <property type="molecule type" value="Genomic_DNA"/>
</dbReference>
<feature type="region of interest" description="Disordered" evidence="1">
    <location>
        <begin position="1"/>
        <end position="23"/>
    </location>
</feature>
<sequence>MTRGNTVKINQVDTSGDSVSKSGSWREDLLASRDLNDREKQGFGFLLSWFETWRVSRRLPADVKSARQFWKSEVIVKDRKQWQLEQWAESIRWYLRWLDRCARDGR</sequence>